<feature type="non-terminal residue" evidence="1">
    <location>
        <position position="282"/>
    </location>
</feature>
<dbReference type="EMBL" id="MU274907">
    <property type="protein sequence ID" value="KAI0090508.1"/>
    <property type="molecule type" value="Genomic_DNA"/>
</dbReference>
<sequence length="282" mass="30109">MEVRVSLHNSEARRHNALIRSNSLDEPLMPLLRPPPVPLSLHLTIPTGTGRYLQTSGGGGGGGVERGERGERGGVSAYVDRTPTALPLTARVFSESAVGASQPFVLGLGRGGRRGVVGGRDGKRGGGVDGKLKGVGEKWRGGGGGGGYDEPTVVTPSPLFPRDLKGLMRMGGEEAKALLREYGLVRVRYGGGGKRGLKNVVGGEVDGGEKEGGGCMEGSEREVVIEDEVEEVEEEEEETREERINRFLAYIGVSRLCFPFGGFPSFLPRSTPTYHWFSFLEA</sequence>
<dbReference type="Proteomes" id="UP001055072">
    <property type="component" value="Unassembled WGS sequence"/>
</dbReference>
<organism evidence="1 2">
    <name type="scientific">Irpex rosettiformis</name>
    <dbReference type="NCBI Taxonomy" id="378272"/>
    <lineage>
        <taxon>Eukaryota</taxon>
        <taxon>Fungi</taxon>
        <taxon>Dikarya</taxon>
        <taxon>Basidiomycota</taxon>
        <taxon>Agaricomycotina</taxon>
        <taxon>Agaricomycetes</taxon>
        <taxon>Polyporales</taxon>
        <taxon>Irpicaceae</taxon>
        <taxon>Irpex</taxon>
    </lineage>
</organism>
<gene>
    <name evidence="1" type="ORF">BDY19DRAFT_935508</name>
</gene>
<protein>
    <submittedName>
        <fullName evidence="1">Uncharacterized protein</fullName>
    </submittedName>
</protein>
<evidence type="ECO:0000313" key="2">
    <source>
        <dbReference type="Proteomes" id="UP001055072"/>
    </source>
</evidence>
<proteinExistence type="predicted"/>
<reference evidence="1" key="1">
    <citation type="journal article" date="2021" name="Environ. Microbiol.">
        <title>Gene family expansions and transcriptome signatures uncover fungal adaptations to wood decay.</title>
        <authorList>
            <person name="Hage H."/>
            <person name="Miyauchi S."/>
            <person name="Viragh M."/>
            <person name="Drula E."/>
            <person name="Min B."/>
            <person name="Chaduli D."/>
            <person name="Navarro D."/>
            <person name="Favel A."/>
            <person name="Norest M."/>
            <person name="Lesage-Meessen L."/>
            <person name="Balint B."/>
            <person name="Merenyi Z."/>
            <person name="de Eugenio L."/>
            <person name="Morin E."/>
            <person name="Martinez A.T."/>
            <person name="Baldrian P."/>
            <person name="Stursova M."/>
            <person name="Martinez M.J."/>
            <person name="Novotny C."/>
            <person name="Magnuson J.K."/>
            <person name="Spatafora J.W."/>
            <person name="Maurice S."/>
            <person name="Pangilinan J."/>
            <person name="Andreopoulos W."/>
            <person name="LaButti K."/>
            <person name="Hundley H."/>
            <person name="Na H."/>
            <person name="Kuo A."/>
            <person name="Barry K."/>
            <person name="Lipzen A."/>
            <person name="Henrissat B."/>
            <person name="Riley R."/>
            <person name="Ahrendt S."/>
            <person name="Nagy L.G."/>
            <person name="Grigoriev I.V."/>
            <person name="Martin F."/>
            <person name="Rosso M.N."/>
        </authorList>
    </citation>
    <scope>NUCLEOTIDE SEQUENCE</scope>
    <source>
        <strain evidence="1">CBS 384.51</strain>
    </source>
</reference>
<comment type="caution">
    <text evidence="1">The sequence shown here is derived from an EMBL/GenBank/DDBJ whole genome shotgun (WGS) entry which is preliminary data.</text>
</comment>
<evidence type="ECO:0000313" key="1">
    <source>
        <dbReference type="EMBL" id="KAI0090508.1"/>
    </source>
</evidence>
<keyword evidence="2" id="KW-1185">Reference proteome</keyword>
<name>A0ACB8U833_9APHY</name>
<accession>A0ACB8U833</accession>